<dbReference type="NCBIfam" id="TIGR00369">
    <property type="entry name" value="unchar_dom_1"/>
    <property type="match status" value="1"/>
</dbReference>
<gene>
    <name evidence="5" type="ORF">GMJLKIPL_0577</name>
</gene>
<dbReference type="PANTHER" id="PTHR21660">
    <property type="entry name" value="THIOESTERASE SUPERFAMILY MEMBER-RELATED"/>
    <property type="match status" value="1"/>
</dbReference>
<dbReference type="InterPro" id="IPR029069">
    <property type="entry name" value="HotDog_dom_sf"/>
</dbReference>
<evidence type="ECO:0000259" key="4">
    <source>
        <dbReference type="Pfam" id="PF03061"/>
    </source>
</evidence>
<name>A0ABQ4S6G0_9HYPH</name>
<dbReference type="InterPro" id="IPR003736">
    <property type="entry name" value="PAAI_dom"/>
</dbReference>
<organism evidence="5 6">
    <name type="scientific">Methylobacterium isbiliense</name>
    <dbReference type="NCBI Taxonomy" id="315478"/>
    <lineage>
        <taxon>Bacteria</taxon>
        <taxon>Pseudomonadati</taxon>
        <taxon>Pseudomonadota</taxon>
        <taxon>Alphaproteobacteria</taxon>
        <taxon>Hyphomicrobiales</taxon>
        <taxon>Methylobacteriaceae</taxon>
        <taxon>Methylobacterium</taxon>
    </lineage>
</organism>
<dbReference type="Proteomes" id="UP001055153">
    <property type="component" value="Unassembled WGS sequence"/>
</dbReference>
<keyword evidence="6" id="KW-1185">Reference proteome</keyword>
<evidence type="ECO:0000313" key="6">
    <source>
        <dbReference type="Proteomes" id="UP001055153"/>
    </source>
</evidence>
<dbReference type="SUPFAM" id="SSF54637">
    <property type="entry name" value="Thioesterase/thiol ester dehydrase-isomerase"/>
    <property type="match status" value="1"/>
</dbReference>
<dbReference type="CDD" id="cd03443">
    <property type="entry name" value="PaaI_thioesterase"/>
    <property type="match status" value="1"/>
</dbReference>
<dbReference type="RefSeq" id="WP_238233616.1">
    <property type="nucleotide sequence ID" value="NZ_BPQQ01000005.1"/>
</dbReference>
<evidence type="ECO:0000256" key="1">
    <source>
        <dbReference type="ARBA" id="ARBA00008324"/>
    </source>
</evidence>
<reference evidence="5" key="1">
    <citation type="journal article" date="2021" name="Front. Microbiol.">
        <title>Comprehensive Comparative Genomics and Phenotyping of Methylobacterium Species.</title>
        <authorList>
            <person name="Alessa O."/>
            <person name="Ogura Y."/>
            <person name="Fujitani Y."/>
            <person name="Takami H."/>
            <person name="Hayashi T."/>
            <person name="Sahin N."/>
            <person name="Tani A."/>
        </authorList>
    </citation>
    <scope>NUCLEOTIDE SEQUENCE</scope>
    <source>
        <strain evidence="5">DSM 17168</strain>
    </source>
</reference>
<evidence type="ECO:0000256" key="2">
    <source>
        <dbReference type="ARBA" id="ARBA00022801"/>
    </source>
</evidence>
<dbReference type="Pfam" id="PF03061">
    <property type="entry name" value="4HBT"/>
    <property type="match status" value="1"/>
</dbReference>
<keyword evidence="2" id="KW-0378">Hydrolase</keyword>
<dbReference type="PANTHER" id="PTHR21660:SF1">
    <property type="entry name" value="ACYL-COENZYME A THIOESTERASE 13"/>
    <property type="match status" value="1"/>
</dbReference>
<accession>A0ABQ4S6G0</accession>
<feature type="domain" description="Thioesterase" evidence="4">
    <location>
        <begin position="47"/>
        <end position="116"/>
    </location>
</feature>
<dbReference type="Gene3D" id="3.10.129.10">
    <property type="entry name" value="Hotdog Thioesterase"/>
    <property type="match status" value="1"/>
</dbReference>
<dbReference type="InterPro" id="IPR006683">
    <property type="entry name" value="Thioestr_dom"/>
</dbReference>
<dbReference type="InterPro" id="IPR039298">
    <property type="entry name" value="ACOT13"/>
</dbReference>
<evidence type="ECO:0000313" key="5">
    <source>
        <dbReference type="EMBL" id="GJD98666.1"/>
    </source>
</evidence>
<proteinExistence type="inferred from homology"/>
<evidence type="ECO:0000256" key="3">
    <source>
        <dbReference type="SAM" id="MobiDB-lite"/>
    </source>
</evidence>
<comment type="similarity">
    <text evidence="1">Belongs to the thioesterase PaaI family.</text>
</comment>
<protein>
    <recommendedName>
        <fullName evidence="4">Thioesterase domain-containing protein</fullName>
    </recommendedName>
</protein>
<sequence length="154" mass="15900">MDGGDDGMIFGADIPFARHCGVEALGFRDGRTRLRLALGPEHANNLGIAHGGILCTLLDIAMGTVARLTAGRPVVTLDMQTRFLAPGRGVLLAEGRVARAGQSILFCDAEVRSAETNALVASASGVFKPTGLREARERRAAGSGQDEAGSAANG</sequence>
<feature type="region of interest" description="Disordered" evidence="3">
    <location>
        <begin position="132"/>
        <end position="154"/>
    </location>
</feature>
<comment type="caution">
    <text evidence="5">The sequence shown here is derived from an EMBL/GenBank/DDBJ whole genome shotgun (WGS) entry which is preliminary data.</text>
</comment>
<reference evidence="5" key="2">
    <citation type="submission" date="2021-08" db="EMBL/GenBank/DDBJ databases">
        <authorList>
            <person name="Tani A."/>
            <person name="Ola A."/>
            <person name="Ogura Y."/>
            <person name="Katsura K."/>
            <person name="Hayashi T."/>
        </authorList>
    </citation>
    <scope>NUCLEOTIDE SEQUENCE</scope>
    <source>
        <strain evidence="5">DSM 17168</strain>
    </source>
</reference>
<dbReference type="EMBL" id="BPQQ01000005">
    <property type="protein sequence ID" value="GJD98666.1"/>
    <property type="molecule type" value="Genomic_DNA"/>
</dbReference>